<feature type="domain" description="Major facilitator superfamily (MFS) profile" evidence="6">
    <location>
        <begin position="18"/>
        <end position="396"/>
    </location>
</feature>
<evidence type="ECO:0000256" key="2">
    <source>
        <dbReference type="ARBA" id="ARBA00022692"/>
    </source>
</evidence>
<feature type="transmembrane region" description="Helical" evidence="5">
    <location>
        <begin position="20"/>
        <end position="38"/>
    </location>
</feature>
<comment type="subcellular location">
    <subcellularLocation>
        <location evidence="1">Cell membrane</location>
        <topology evidence="1">Multi-pass membrane protein</topology>
    </subcellularLocation>
</comment>
<gene>
    <name evidence="7" type="ORF">GKO32_04685</name>
</gene>
<dbReference type="PANTHER" id="PTHR11360:SF290">
    <property type="entry name" value="MONOCARBOXYLATE MFS PERMEASE"/>
    <property type="match status" value="1"/>
</dbReference>
<feature type="transmembrane region" description="Helical" evidence="5">
    <location>
        <begin position="219"/>
        <end position="242"/>
    </location>
</feature>
<feature type="transmembrane region" description="Helical" evidence="5">
    <location>
        <begin position="86"/>
        <end position="103"/>
    </location>
</feature>
<dbReference type="GO" id="GO:0022857">
    <property type="term" value="F:transmembrane transporter activity"/>
    <property type="evidence" value="ECO:0007669"/>
    <property type="project" value="InterPro"/>
</dbReference>
<feature type="transmembrane region" description="Helical" evidence="5">
    <location>
        <begin position="109"/>
        <end position="132"/>
    </location>
</feature>
<feature type="transmembrane region" description="Helical" evidence="5">
    <location>
        <begin position="177"/>
        <end position="198"/>
    </location>
</feature>
<evidence type="ECO:0000256" key="1">
    <source>
        <dbReference type="ARBA" id="ARBA00004651"/>
    </source>
</evidence>
<accession>A0A6N7YY47</accession>
<evidence type="ECO:0000313" key="7">
    <source>
        <dbReference type="EMBL" id="MTD53279.1"/>
    </source>
</evidence>
<feature type="transmembrane region" description="Helical" evidence="5">
    <location>
        <begin position="285"/>
        <end position="304"/>
    </location>
</feature>
<feature type="transmembrane region" description="Helical" evidence="5">
    <location>
        <begin position="254"/>
        <end position="273"/>
    </location>
</feature>
<evidence type="ECO:0000256" key="3">
    <source>
        <dbReference type="ARBA" id="ARBA00022989"/>
    </source>
</evidence>
<keyword evidence="3 5" id="KW-1133">Transmembrane helix</keyword>
<keyword evidence="2 5" id="KW-0812">Transmembrane</keyword>
<sequence>MSATSHLTAAGEFRHHWRALTAATIGVATGVAVLPFYTNGLVIPSLQAEFGWSRSELSSVQLIGSLVTIVTAPLAGVLVDRLGVRVPAVFSLAAMGVAYFVLATSGPAFGWYLLGFVLMYVLAAASTAVSFTRTINERFDRARGLALGIALCGAGLVAFLIPLVLGPVLAQEWRTGYRILGVLGLISATAVLLLMPRGRPATVTRGPRPKIGHLLRGKLFARLTIAFLALSVAVGGMTVHLVPLLRDAGASAGAAARTASIIGIALIVGRVAVGLLVDRFFAPRIAAAVLVFAAAAFVALALAGSALAPVAAIGIGLALGAEVDVIGYLTSRYYGLAHYSRMFGVFYAVFTLGLGASPLLMAWLRAATGSYLAALLVSAGLLAGASALLLTAPRFPTTAKENVRHALTEPTAP</sequence>
<dbReference type="Pfam" id="PF07690">
    <property type="entry name" value="MFS_1"/>
    <property type="match status" value="1"/>
</dbReference>
<dbReference type="InterPro" id="IPR050327">
    <property type="entry name" value="Proton-linked_MCT"/>
</dbReference>
<evidence type="ECO:0000256" key="5">
    <source>
        <dbReference type="SAM" id="Phobius"/>
    </source>
</evidence>
<feature type="transmembrane region" description="Helical" evidence="5">
    <location>
        <begin position="342"/>
        <end position="364"/>
    </location>
</feature>
<dbReference type="InterPro" id="IPR020846">
    <property type="entry name" value="MFS_dom"/>
</dbReference>
<comment type="caution">
    <text evidence="7">The sequence shown here is derived from an EMBL/GenBank/DDBJ whole genome shotgun (WGS) entry which is preliminary data.</text>
</comment>
<evidence type="ECO:0000313" key="8">
    <source>
        <dbReference type="Proteomes" id="UP000440096"/>
    </source>
</evidence>
<dbReference type="PROSITE" id="PS50850">
    <property type="entry name" value="MFS"/>
    <property type="match status" value="1"/>
</dbReference>
<keyword evidence="4 5" id="KW-0472">Membrane</keyword>
<dbReference type="RefSeq" id="WP_154755516.1">
    <property type="nucleotide sequence ID" value="NZ_WMBA01000004.1"/>
</dbReference>
<feature type="transmembrane region" description="Helical" evidence="5">
    <location>
        <begin position="144"/>
        <end position="165"/>
    </location>
</feature>
<dbReference type="Gene3D" id="1.20.1250.20">
    <property type="entry name" value="MFS general substrate transporter like domains"/>
    <property type="match status" value="2"/>
</dbReference>
<dbReference type="AlphaFoldDB" id="A0A6N7YY47"/>
<dbReference type="OrthoDB" id="146345at2"/>
<name>A0A6N7YY47_9PSEU</name>
<evidence type="ECO:0000259" key="6">
    <source>
        <dbReference type="PROSITE" id="PS50850"/>
    </source>
</evidence>
<feature type="transmembrane region" description="Helical" evidence="5">
    <location>
        <begin position="58"/>
        <end position="79"/>
    </location>
</feature>
<dbReference type="SUPFAM" id="SSF103473">
    <property type="entry name" value="MFS general substrate transporter"/>
    <property type="match status" value="1"/>
</dbReference>
<feature type="transmembrane region" description="Helical" evidence="5">
    <location>
        <begin position="310"/>
        <end position="330"/>
    </location>
</feature>
<dbReference type="InterPro" id="IPR036259">
    <property type="entry name" value="MFS_trans_sf"/>
</dbReference>
<organism evidence="7 8">
    <name type="scientific">Amycolatopsis pithecellobii</name>
    <dbReference type="NCBI Taxonomy" id="664692"/>
    <lineage>
        <taxon>Bacteria</taxon>
        <taxon>Bacillati</taxon>
        <taxon>Actinomycetota</taxon>
        <taxon>Actinomycetes</taxon>
        <taxon>Pseudonocardiales</taxon>
        <taxon>Pseudonocardiaceae</taxon>
        <taxon>Amycolatopsis</taxon>
    </lineage>
</organism>
<dbReference type="EMBL" id="WMBA01000004">
    <property type="protein sequence ID" value="MTD53279.1"/>
    <property type="molecule type" value="Genomic_DNA"/>
</dbReference>
<dbReference type="GO" id="GO:0005886">
    <property type="term" value="C:plasma membrane"/>
    <property type="evidence" value="ECO:0007669"/>
    <property type="project" value="UniProtKB-SubCell"/>
</dbReference>
<reference evidence="7 8" key="1">
    <citation type="submission" date="2019-11" db="EMBL/GenBank/DDBJ databases">
        <title>Draft genome of Amycolatopsis RM579.</title>
        <authorList>
            <person name="Duangmal K."/>
            <person name="Mingma R."/>
        </authorList>
    </citation>
    <scope>NUCLEOTIDE SEQUENCE [LARGE SCALE GENOMIC DNA]</scope>
    <source>
        <strain evidence="7 8">RM579</strain>
    </source>
</reference>
<evidence type="ECO:0000256" key="4">
    <source>
        <dbReference type="ARBA" id="ARBA00023136"/>
    </source>
</evidence>
<protein>
    <submittedName>
        <fullName evidence="7">MFS transporter</fullName>
    </submittedName>
</protein>
<dbReference type="InterPro" id="IPR011701">
    <property type="entry name" value="MFS"/>
</dbReference>
<proteinExistence type="predicted"/>
<dbReference type="PANTHER" id="PTHR11360">
    <property type="entry name" value="MONOCARBOXYLATE TRANSPORTER"/>
    <property type="match status" value="1"/>
</dbReference>
<dbReference type="Proteomes" id="UP000440096">
    <property type="component" value="Unassembled WGS sequence"/>
</dbReference>
<feature type="transmembrane region" description="Helical" evidence="5">
    <location>
        <begin position="370"/>
        <end position="390"/>
    </location>
</feature>
<keyword evidence="8" id="KW-1185">Reference proteome</keyword>